<evidence type="ECO:0000256" key="2">
    <source>
        <dbReference type="ARBA" id="ARBA00022723"/>
    </source>
</evidence>
<dbReference type="PRINTS" id="PR00355">
    <property type="entry name" value="ADRENODOXIN"/>
</dbReference>
<dbReference type="GO" id="GO:0005739">
    <property type="term" value="C:mitochondrion"/>
    <property type="evidence" value="ECO:0007669"/>
    <property type="project" value="TreeGrafter"/>
</dbReference>
<gene>
    <name evidence="5" type="primary">etp1</name>
    <name evidence="5" type="ORF">SPIL2461_LOCUS5917</name>
</gene>
<feature type="non-terminal residue" evidence="5">
    <location>
        <position position="1"/>
    </location>
</feature>
<dbReference type="AlphaFoldDB" id="A0A812MLG7"/>
<dbReference type="GO" id="GO:0009055">
    <property type="term" value="F:electron transfer activity"/>
    <property type="evidence" value="ECO:0007669"/>
    <property type="project" value="TreeGrafter"/>
</dbReference>
<dbReference type="EMBL" id="CAJNIZ010008668">
    <property type="protein sequence ID" value="CAE7269963.1"/>
    <property type="molecule type" value="Genomic_DNA"/>
</dbReference>
<dbReference type="SUPFAM" id="SSF54292">
    <property type="entry name" value="2Fe-2S ferredoxin-like"/>
    <property type="match status" value="1"/>
</dbReference>
<dbReference type="GO" id="GO:0140647">
    <property type="term" value="P:P450-containing electron transport chain"/>
    <property type="evidence" value="ECO:0007669"/>
    <property type="project" value="InterPro"/>
</dbReference>
<evidence type="ECO:0000256" key="3">
    <source>
        <dbReference type="ARBA" id="ARBA00023004"/>
    </source>
</evidence>
<protein>
    <submittedName>
        <fullName evidence="5">Etp1 protein</fullName>
    </submittedName>
</protein>
<dbReference type="PANTHER" id="PTHR23426">
    <property type="entry name" value="FERREDOXIN/ADRENODOXIN"/>
    <property type="match status" value="1"/>
</dbReference>
<dbReference type="Proteomes" id="UP000649617">
    <property type="component" value="Unassembled WGS sequence"/>
</dbReference>
<evidence type="ECO:0000256" key="1">
    <source>
        <dbReference type="ARBA" id="ARBA00022714"/>
    </source>
</evidence>
<keyword evidence="6" id="KW-1185">Reference proteome</keyword>
<name>A0A812MLG7_SYMPI</name>
<keyword evidence="1" id="KW-0001">2Fe-2S</keyword>
<dbReference type="Gene3D" id="3.10.20.30">
    <property type="match status" value="1"/>
</dbReference>
<comment type="caution">
    <text evidence="5">The sequence shown here is derived from an EMBL/GenBank/DDBJ whole genome shotgun (WGS) entry which is preliminary data.</text>
</comment>
<keyword evidence="2" id="KW-0479">Metal-binding</keyword>
<evidence type="ECO:0000313" key="5">
    <source>
        <dbReference type="EMBL" id="CAE7269963.1"/>
    </source>
</evidence>
<keyword evidence="4" id="KW-0411">Iron-sulfur</keyword>
<dbReference type="GO" id="GO:0046872">
    <property type="term" value="F:metal ion binding"/>
    <property type="evidence" value="ECO:0007669"/>
    <property type="project" value="UniProtKB-KW"/>
</dbReference>
<dbReference type="OrthoDB" id="268593at2759"/>
<dbReference type="InterPro" id="IPR001055">
    <property type="entry name" value="Adrenodoxin-like"/>
</dbReference>
<dbReference type="GO" id="GO:0051537">
    <property type="term" value="F:2 iron, 2 sulfur cluster binding"/>
    <property type="evidence" value="ECO:0007669"/>
    <property type="project" value="UniProtKB-KW"/>
</dbReference>
<evidence type="ECO:0000313" key="6">
    <source>
        <dbReference type="Proteomes" id="UP000649617"/>
    </source>
</evidence>
<evidence type="ECO:0000256" key="4">
    <source>
        <dbReference type="ARBA" id="ARBA00023014"/>
    </source>
</evidence>
<proteinExistence type="predicted"/>
<dbReference type="InterPro" id="IPR012675">
    <property type="entry name" value="Beta-grasp_dom_sf"/>
</dbReference>
<reference evidence="5" key="1">
    <citation type="submission" date="2021-02" db="EMBL/GenBank/DDBJ databases">
        <authorList>
            <person name="Dougan E. K."/>
            <person name="Rhodes N."/>
            <person name="Thang M."/>
            <person name="Chan C."/>
        </authorList>
    </citation>
    <scope>NUCLEOTIDE SEQUENCE</scope>
</reference>
<dbReference type="InterPro" id="IPR036010">
    <property type="entry name" value="2Fe-2S_ferredoxin-like_sf"/>
</dbReference>
<accession>A0A812MLG7</accession>
<dbReference type="PANTHER" id="PTHR23426:SF67">
    <property type="entry name" value="2FE-2S FERREDOXIN-TYPE DOMAIN-CONTAINING PROTEIN"/>
    <property type="match status" value="1"/>
</dbReference>
<keyword evidence="3" id="KW-0408">Iron</keyword>
<sequence>EIAEHGRGEGACLLAEYIECACSGVMACSTCHVYLDDASFKTAGPPDEAEQDMLELAFEPQDTSRLGCQLRLTPALEGMTVRIPGGANNMFDFIPFE</sequence>
<organism evidence="5 6">
    <name type="scientific">Symbiodinium pilosum</name>
    <name type="common">Dinoflagellate</name>
    <dbReference type="NCBI Taxonomy" id="2952"/>
    <lineage>
        <taxon>Eukaryota</taxon>
        <taxon>Sar</taxon>
        <taxon>Alveolata</taxon>
        <taxon>Dinophyceae</taxon>
        <taxon>Suessiales</taxon>
        <taxon>Symbiodiniaceae</taxon>
        <taxon>Symbiodinium</taxon>
    </lineage>
</organism>